<evidence type="ECO:0000256" key="1">
    <source>
        <dbReference type="ARBA" id="ARBA00022884"/>
    </source>
</evidence>
<accession>A0A5C6PFD4</accession>
<reference evidence="6 7" key="1">
    <citation type="submission" date="2019-04" db="EMBL/GenBank/DDBJ databases">
        <title>Chromosome genome assembly for Takifugu flavidus.</title>
        <authorList>
            <person name="Xiao S."/>
        </authorList>
    </citation>
    <scope>NUCLEOTIDE SEQUENCE [LARGE SCALE GENOMIC DNA]</scope>
    <source>
        <strain evidence="6">HTHZ2018</strain>
        <tissue evidence="6">Muscle</tissue>
    </source>
</reference>
<feature type="non-terminal residue" evidence="6">
    <location>
        <position position="645"/>
    </location>
</feature>
<feature type="region of interest" description="Disordered" evidence="3">
    <location>
        <begin position="270"/>
        <end position="318"/>
    </location>
</feature>
<feature type="compositionally biased region" description="Basic and acidic residues" evidence="3">
    <location>
        <begin position="299"/>
        <end position="310"/>
    </location>
</feature>
<comment type="caution">
    <text evidence="6">The sequence shown here is derived from an EMBL/GenBank/DDBJ whole genome shotgun (WGS) entry which is preliminary data.</text>
</comment>
<dbReference type="Pfam" id="PF00076">
    <property type="entry name" value="RRM_1"/>
    <property type="match status" value="1"/>
</dbReference>
<dbReference type="InterPro" id="IPR006569">
    <property type="entry name" value="CID_dom"/>
</dbReference>
<dbReference type="SUPFAM" id="SSF48464">
    <property type="entry name" value="ENTH/VHS domain"/>
    <property type="match status" value="1"/>
</dbReference>
<keyword evidence="7" id="KW-1185">Reference proteome</keyword>
<organism evidence="6 7">
    <name type="scientific">Takifugu flavidus</name>
    <name type="common">sansaifugu</name>
    <dbReference type="NCBI Taxonomy" id="433684"/>
    <lineage>
        <taxon>Eukaryota</taxon>
        <taxon>Metazoa</taxon>
        <taxon>Chordata</taxon>
        <taxon>Craniata</taxon>
        <taxon>Vertebrata</taxon>
        <taxon>Euteleostomi</taxon>
        <taxon>Actinopterygii</taxon>
        <taxon>Neopterygii</taxon>
        <taxon>Teleostei</taxon>
        <taxon>Neoteleostei</taxon>
        <taxon>Acanthomorphata</taxon>
        <taxon>Eupercaria</taxon>
        <taxon>Tetraodontiformes</taxon>
        <taxon>Tetradontoidea</taxon>
        <taxon>Tetraodontidae</taxon>
        <taxon>Takifugu</taxon>
    </lineage>
</organism>
<keyword evidence="1 2" id="KW-0694">RNA-binding</keyword>
<sequence>MMSVTKAAIKAIKLYKHVVQIVEKFIKKCKPELKVPGLYVIDSIVRQSRHQFGVDKDVFGPRFLKNFTETFQNLYHCQGEDKTKIVRVLNLWQKNGVFDTNILQSLVDMANGNISPNIVEAAQTQLPVTSPTVVSSEPQLPTTDALAAVAQLFQSQHGQELQRILQNFQQADKTFANNSLTPPHMPVTPLGSYNAHKEKKSSLAEKLLDRFEYDDDPEDVTAKEGNTQPQEVQEKIRVLFRKGDTEVITGDQVQVLFCDTMSNMVWFRSPRRRRSRSSSRSRRGRPEHSRPRERRWRSRSGDRSERENRERRQKGLPTIKSHTLSGMYHCQQSPVCECIIQSVCSTTLWIGQLDKKTQQSDVVSLLEEFGQIESINMIPPRGCAYIVMVHRQDAYTALNKLSRGSYRVNQKPVKIAWALNKGIKSTHKKFWDVEQGVTYIPWSKVRVEDLESYREGGMLDADTLDPAWNIANDLKMVAANGALESVSVDGVSQVQTQPLDQATPIGSPLRFTGAVVMPPASMPPAETAFMHVEIERTVLPPGNEEDSKANDILLSMRMVNQLGTVLTIPAPRSGFPHLQPPASTPGPCPSPFLSPPYMPHLPPQMMHRRPVFPPGRYSVAVPFPPRDPLFHQHPAMEPEGMDDGE</sequence>
<dbReference type="SMART" id="SM00360">
    <property type="entry name" value="RRM"/>
    <property type="match status" value="1"/>
</dbReference>
<feature type="domain" description="CID" evidence="5">
    <location>
        <begin position="1"/>
        <end position="114"/>
    </location>
</feature>
<dbReference type="Pfam" id="PF04818">
    <property type="entry name" value="CID"/>
    <property type="match status" value="1"/>
</dbReference>
<evidence type="ECO:0000259" key="4">
    <source>
        <dbReference type="PROSITE" id="PS50102"/>
    </source>
</evidence>
<evidence type="ECO:0000256" key="2">
    <source>
        <dbReference type="PROSITE-ProRule" id="PRU00176"/>
    </source>
</evidence>
<dbReference type="PROSITE" id="PS50102">
    <property type="entry name" value="RRM"/>
    <property type="match status" value="1"/>
</dbReference>
<dbReference type="InterPro" id="IPR008942">
    <property type="entry name" value="ENTH_VHS"/>
</dbReference>
<dbReference type="EMBL" id="RHFK02000004">
    <property type="protein sequence ID" value="TWW76930.1"/>
    <property type="molecule type" value="Genomic_DNA"/>
</dbReference>
<evidence type="ECO:0000313" key="6">
    <source>
        <dbReference type="EMBL" id="TWW76930.1"/>
    </source>
</evidence>
<gene>
    <name evidence="6" type="ORF">D4764_12G0003200</name>
</gene>
<feature type="domain" description="RRM" evidence="4">
    <location>
        <begin position="346"/>
        <end position="420"/>
    </location>
</feature>
<name>A0A5C6PFD4_9TELE</name>
<dbReference type="SMART" id="SM00582">
    <property type="entry name" value="RPR"/>
    <property type="match status" value="1"/>
</dbReference>
<evidence type="ECO:0000256" key="3">
    <source>
        <dbReference type="SAM" id="MobiDB-lite"/>
    </source>
</evidence>
<evidence type="ECO:0000259" key="5">
    <source>
        <dbReference type="PROSITE" id="PS51391"/>
    </source>
</evidence>
<dbReference type="PANTHER" id="PTHR23140:SF3">
    <property type="entry name" value="SR-RELATED AND CTD-ASSOCIATED FACTOR 4"/>
    <property type="match status" value="1"/>
</dbReference>
<dbReference type="InterPro" id="IPR012677">
    <property type="entry name" value="Nucleotide-bd_a/b_plait_sf"/>
</dbReference>
<protein>
    <submittedName>
        <fullName evidence="6">SR-related and CTD-associated factor 4</fullName>
    </submittedName>
</protein>
<dbReference type="InterPro" id="IPR035979">
    <property type="entry name" value="RBD_domain_sf"/>
</dbReference>
<dbReference type="PROSITE" id="PS51391">
    <property type="entry name" value="CID"/>
    <property type="match status" value="1"/>
</dbReference>
<dbReference type="SUPFAM" id="SSF54928">
    <property type="entry name" value="RNA-binding domain, RBD"/>
    <property type="match status" value="1"/>
</dbReference>
<evidence type="ECO:0000313" key="7">
    <source>
        <dbReference type="Proteomes" id="UP000324091"/>
    </source>
</evidence>
<dbReference type="GO" id="GO:2000805">
    <property type="term" value="P:negative regulation of termination of RNA polymerase II transcription, poly(A)-coupled"/>
    <property type="evidence" value="ECO:0007669"/>
    <property type="project" value="TreeGrafter"/>
</dbReference>
<dbReference type="GO" id="GO:1990269">
    <property type="term" value="F:RNA polymerase II C-terminal domain phosphoserine binding"/>
    <property type="evidence" value="ECO:0007669"/>
    <property type="project" value="TreeGrafter"/>
</dbReference>
<feature type="compositionally biased region" description="Basic residues" evidence="3">
    <location>
        <begin position="270"/>
        <end position="283"/>
    </location>
</feature>
<dbReference type="InterPro" id="IPR000504">
    <property type="entry name" value="RRM_dom"/>
</dbReference>
<dbReference type="Proteomes" id="UP000324091">
    <property type="component" value="Chromosome 12"/>
</dbReference>
<dbReference type="GO" id="GO:0005634">
    <property type="term" value="C:nucleus"/>
    <property type="evidence" value="ECO:0007669"/>
    <property type="project" value="TreeGrafter"/>
</dbReference>
<dbReference type="GO" id="GO:0003723">
    <property type="term" value="F:RNA binding"/>
    <property type="evidence" value="ECO:0007669"/>
    <property type="project" value="UniProtKB-UniRule"/>
</dbReference>
<dbReference type="FunFam" id="1.25.40.90:FF:000004">
    <property type="entry name" value="splicing factor, arginine/serine-rich 15"/>
    <property type="match status" value="1"/>
</dbReference>
<dbReference type="AlphaFoldDB" id="A0A5C6PFD4"/>
<dbReference type="PANTHER" id="PTHR23140">
    <property type="entry name" value="RNA PROCESSING PROTEIN LD23810P"/>
    <property type="match status" value="1"/>
</dbReference>
<proteinExistence type="predicted"/>
<dbReference type="InterPro" id="IPR051485">
    <property type="entry name" value="SR-CTD_assoc_factor"/>
</dbReference>
<dbReference type="Gene3D" id="3.30.70.330">
    <property type="match status" value="1"/>
</dbReference>
<dbReference type="Gene3D" id="1.25.40.90">
    <property type="match status" value="1"/>
</dbReference>